<dbReference type="AlphaFoldDB" id="A0A1J0WJI4"/>
<evidence type="ECO:0000256" key="1">
    <source>
        <dbReference type="SAM" id="SignalP"/>
    </source>
</evidence>
<sequence length="138" mass="14225">MPLGTAFSRAVLAGLVWIGATAAARAELAVPHLEINQDQDTLTLVGAVSGPEGATADTRLSVTRIDASGNSMKSAQGKTVTLRGATPVEVARLVINAGAHPNLVATLQILQNDGVIAETRTEIGSPAKTDTNQSRNDE</sequence>
<reference evidence="2 3" key="1">
    <citation type="submission" date="2016-11" db="EMBL/GenBank/DDBJ databases">
        <title>Complete genome sequence of Sulfitobacter sp. AM1-D1, a toxic bacteria associated with marine dinoflagellate Alexandrium minutum in East China Sea.</title>
        <authorList>
            <person name="Yang Q."/>
            <person name="Zhang X."/>
            <person name="Tian X."/>
        </authorList>
    </citation>
    <scope>NUCLEOTIDE SEQUENCE [LARGE SCALE GENOMIC DNA]</scope>
    <source>
        <strain evidence="2 3">AM1-D1</strain>
    </source>
</reference>
<evidence type="ECO:0008006" key="4">
    <source>
        <dbReference type="Google" id="ProtNLM"/>
    </source>
</evidence>
<feature type="signal peptide" evidence="1">
    <location>
        <begin position="1"/>
        <end position="26"/>
    </location>
</feature>
<gene>
    <name evidence="2" type="ORF">BOO69_14340</name>
</gene>
<accession>A0A1J0WJI4</accession>
<keyword evidence="1" id="KW-0732">Signal</keyword>
<dbReference type="InterPro" id="IPR053722">
    <property type="entry name" value="Curli_assembly_CsgC/AgfC"/>
</dbReference>
<name>A0A1J0WJI4_9RHOB</name>
<dbReference type="Gene3D" id="2.60.40.2420">
    <property type="match status" value="1"/>
</dbReference>
<dbReference type="STRING" id="1917485.BOO69_14340"/>
<protein>
    <recommendedName>
        <fullName evidence="4">CHRD domain-containing protein</fullName>
    </recommendedName>
</protein>
<feature type="chain" id="PRO_5012768883" description="CHRD domain-containing protein" evidence="1">
    <location>
        <begin position="27"/>
        <end position="138"/>
    </location>
</feature>
<organism evidence="2 3">
    <name type="scientific">Sulfitobacter alexandrii</name>
    <dbReference type="NCBI Taxonomy" id="1917485"/>
    <lineage>
        <taxon>Bacteria</taxon>
        <taxon>Pseudomonadati</taxon>
        <taxon>Pseudomonadota</taxon>
        <taxon>Alphaproteobacteria</taxon>
        <taxon>Rhodobacterales</taxon>
        <taxon>Roseobacteraceae</taxon>
        <taxon>Sulfitobacter</taxon>
    </lineage>
</organism>
<evidence type="ECO:0000313" key="2">
    <source>
        <dbReference type="EMBL" id="APE44459.1"/>
    </source>
</evidence>
<evidence type="ECO:0000313" key="3">
    <source>
        <dbReference type="Proteomes" id="UP000181897"/>
    </source>
</evidence>
<proteinExistence type="predicted"/>
<dbReference type="Proteomes" id="UP000181897">
    <property type="component" value="Chromosome"/>
</dbReference>
<keyword evidence="3" id="KW-1185">Reference proteome</keyword>
<dbReference type="KEGG" id="suam:BOO69_14340"/>
<dbReference type="EMBL" id="CP018076">
    <property type="protein sequence ID" value="APE44459.1"/>
    <property type="molecule type" value="Genomic_DNA"/>
</dbReference>
<dbReference type="RefSeq" id="WP_071972801.1">
    <property type="nucleotide sequence ID" value="NZ_CP018076.1"/>
</dbReference>